<dbReference type="PANTHER" id="PTHR38733:SF1">
    <property type="entry name" value="TYPE IV METHYL-DIRECTED RESTRICTION ENZYME ECOKMCRBC"/>
    <property type="match status" value="1"/>
</dbReference>
<dbReference type="Pfam" id="PF10117">
    <property type="entry name" value="McrBC"/>
    <property type="match status" value="1"/>
</dbReference>
<dbReference type="EMBL" id="JBHSQK010000037">
    <property type="protein sequence ID" value="MFC5949760.1"/>
    <property type="molecule type" value="Genomic_DNA"/>
</dbReference>
<accession>A0ABW1I944</accession>
<sequence length="482" mass="54144">MLIRIETLFLLGIEYFRRICRPLTSLFRTRSLIKEMNRLAHGDFSHSSQVVRPVEVFDCVEQGPVDVPLSSLLGGDGRLRLNRDVEEGDFFAVTLKAGQLTLRARGFIGLVPLNETVVVRVRPRVPLRNLDRLVEISEHPPVVIPDLRGYWTHPTWASYLTDLYAGALIRGLQAIDERGLLREYEQRREVSAFPRGRVLFTQTLKGLRARGINDKLATSYFHRTADIPANRCIKYAIWTLIQQYASGPVPHRSRRLHQRLVASLDLFSNVELDLQRGFLSDRLVQGREQPPDLRAYYRAALGVSRSVILNRGVSLDSLGNEVNLPSIVVNMNYVFEGYVRNTLRERMADLPFGVLDGNGDGATSLFLEHREPKATPDVVVVDAAGRVVLAIEIKNVPVSGLSARDAINQVVTYGVRYGLNRVLLVHPRSHSHRGTSLRQLGTIGEIEVWQYQLDLAADDPSTEGDALRHAVESLLVSESPNE</sequence>
<evidence type="ECO:0000313" key="2">
    <source>
        <dbReference type="Proteomes" id="UP001596119"/>
    </source>
</evidence>
<keyword evidence="2" id="KW-1185">Reference proteome</keyword>
<gene>
    <name evidence="1" type="ORF">ACFQH9_15910</name>
</gene>
<evidence type="ECO:0008006" key="3">
    <source>
        <dbReference type="Google" id="ProtNLM"/>
    </source>
</evidence>
<dbReference type="Proteomes" id="UP001596119">
    <property type="component" value="Unassembled WGS sequence"/>
</dbReference>
<organism evidence="1 2">
    <name type="scientific">Pseudonocardia lutea</name>
    <dbReference type="NCBI Taxonomy" id="2172015"/>
    <lineage>
        <taxon>Bacteria</taxon>
        <taxon>Bacillati</taxon>
        <taxon>Actinomycetota</taxon>
        <taxon>Actinomycetes</taxon>
        <taxon>Pseudonocardiales</taxon>
        <taxon>Pseudonocardiaceae</taxon>
        <taxon>Pseudonocardia</taxon>
    </lineage>
</organism>
<proteinExistence type="predicted"/>
<dbReference type="PANTHER" id="PTHR38733">
    <property type="entry name" value="PROTEIN MCRC"/>
    <property type="match status" value="1"/>
</dbReference>
<reference evidence="2" key="1">
    <citation type="journal article" date="2019" name="Int. J. Syst. Evol. Microbiol.">
        <title>The Global Catalogue of Microorganisms (GCM) 10K type strain sequencing project: providing services to taxonomists for standard genome sequencing and annotation.</title>
        <authorList>
            <consortium name="The Broad Institute Genomics Platform"/>
            <consortium name="The Broad Institute Genome Sequencing Center for Infectious Disease"/>
            <person name="Wu L."/>
            <person name="Ma J."/>
        </authorList>
    </citation>
    <scope>NUCLEOTIDE SEQUENCE [LARGE SCALE GENOMIC DNA]</scope>
    <source>
        <strain evidence="2">CGMCC 4.7397</strain>
    </source>
</reference>
<dbReference type="InterPro" id="IPR019292">
    <property type="entry name" value="McrC"/>
</dbReference>
<dbReference type="RefSeq" id="WP_379566901.1">
    <property type="nucleotide sequence ID" value="NZ_JBHSQK010000037.1"/>
</dbReference>
<name>A0ABW1I944_9PSEU</name>
<protein>
    <recommendedName>
        <fullName evidence="3">5-methylcytosine-specific restriction enzyme subunit McrC</fullName>
    </recommendedName>
</protein>
<comment type="caution">
    <text evidence="1">The sequence shown here is derived from an EMBL/GenBank/DDBJ whole genome shotgun (WGS) entry which is preliminary data.</text>
</comment>
<evidence type="ECO:0000313" key="1">
    <source>
        <dbReference type="EMBL" id="MFC5949760.1"/>
    </source>
</evidence>